<keyword evidence="6" id="KW-1185">Reference proteome</keyword>
<dbReference type="InterPro" id="IPR036291">
    <property type="entry name" value="NAD(P)-bd_dom_sf"/>
</dbReference>
<comment type="subcellular location">
    <subcellularLocation>
        <location evidence="1">Endoplasmic reticulum</location>
    </subcellularLocation>
</comment>
<keyword evidence="4" id="KW-1133">Transmembrane helix</keyword>
<dbReference type="GO" id="GO:0016491">
    <property type="term" value="F:oxidoreductase activity"/>
    <property type="evidence" value="ECO:0007669"/>
    <property type="project" value="UniProtKB-KW"/>
</dbReference>
<protein>
    <submittedName>
        <fullName evidence="5">NAD(P)-binding protein</fullName>
    </submittedName>
</protein>
<evidence type="ECO:0000313" key="5">
    <source>
        <dbReference type="EMBL" id="ORX61344.1"/>
    </source>
</evidence>
<feature type="transmembrane region" description="Helical" evidence="4">
    <location>
        <begin position="7"/>
        <end position="28"/>
    </location>
</feature>
<evidence type="ECO:0000256" key="4">
    <source>
        <dbReference type="SAM" id="Phobius"/>
    </source>
</evidence>
<dbReference type="GO" id="GO:0005783">
    <property type="term" value="C:endoplasmic reticulum"/>
    <property type="evidence" value="ECO:0007669"/>
    <property type="project" value="UniProtKB-SubCell"/>
</dbReference>
<dbReference type="AlphaFoldDB" id="A0A1X2GTH2"/>
<evidence type="ECO:0000256" key="1">
    <source>
        <dbReference type="ARBA" id="ARBA00004240"/>
    </source>
</evidence>
<keyword evidence="4" id="KW-0812">Transmembrane</keyword>
<dbReference type="OrthoDB" id="153074at2759"/>
<accession>A0A1X2GTH2</accession>
<dbReference type="EMBL" id="MCGT01000003">
    <property type="protein sequence ID" value="ORX61344.1"/>
    <property type="molecule type" value="Genomic_DNA"/>
</dbReference>
<evidence type="ECO:0000313" key="6">
    <source>
        <dbReference type="Proteomes" id="UP000242146"/>
    </source>
</evidence>
<dbReference type="PANTHER" id="PTHR43899:SF4">
    <property type="entry name" value="17 BETA-HYDROXYSTEROID DEHYDROGENASE TYPE 3"/>
    <property type="match status" value="1"/>
</dbReference>
<keyword evidence="3" id="KW-0560">Oxidoreductase</keyword>
<dbReference type="PANTHER" id="PTHR43899">
    <property type="entry name" value="RH59310P"/>
    <property type="match status" value="1"/>
</dbReference>
<keyword evidence="2" id="KW-0521">NADP</keyword>
<organism evidence="5 6">
    <name type="scientific">Hesseltinella vesiculosa</name>
    <dbReference type="NCBI Taxonomy" id="101127"/>
    <lineage>
        <taxon>Eukaryota</taxon>
        <taxon>Fungi</taxon>
        <taxon>Fungi incertae sedis</taxon>
        <taxon>Mucoromycota</taxon>
        <taxon>Mucoromycotina</taxon>
        <taxon>Mucoromycetes</taxon>
        <taxon>Mucorales</taxon>
        <taxon>Cunninghamellaceae</taxon>
        <taxon>Hesseltinella</taxon>
    </lineage>
</organism>
<dbReference type="Proteomes" id="UP000242146">
    <property type="component" value="Unassembled WGS sequence"/>
</dbReference>
<dbReference type="Gene3D" id="3.40.50.720">
    <property type="entry name" value="NAD(P)-binding Rossmann-like Domain"/>
    <property type="match status" value="1"/>
</dbReference>
<dbReference type="InterPro" id="IPR002347">
    <property type="entry name" value="SDR_fam"/>
</dbReference>
<dbReference type="Pfam" id="PF00106">
    <property type="entry name" value="adh_short"/>
    <property type="match status" value="1"/>
</dbReference>
<sequence length="314" mass="34358">MIAITTIFIWIGVLAVVPYLALVAYGAFYCKEQNLKDKYQAKWALVTGGSSGIGAAIVKKLASQGLNVVVVALDDQLLASFKESIVQEFPQQSFRFVGCDLSDAQYGYMGKIKEQTDDIDVQIVCNNAGFITTGAFADVKLERQMANYNTNVTACLTISHHFLNRLLDNHLKGLVTFTSSSAGFIPNPMSSLYASTKIFLTTFAASLAAEYFEDGIDVLVVHPSPINSNFYSNAGKMSALTSAQKISSSPSIIADTICRDAGKVVVADQGFITVIMKIITTKLLDWNVFTEIMKHCLRFTGDYKAMKVRREKSS</sequence>
<reference evidence="5 6" key="1">
    <citation type="submission" date="2016-07" db="EMBL/GenBank/DDBJ databases">
        <title>Pervasive Adenine N6-methylation of Active Genes in Fungi.</title>
        <authorList>
            <consortium name="DOE Joint Genome Institute"/>
            <person name="Mondo S.J."/>
            <person name="Dannebaum R.O."/>
            <person name="Kuo R.C."/>
            <person name="Labutti K."/>
            <person name="Haridas S."/>
            <person name="Kuo A."/>
            <person name="Salamov A."/>
            <person name="Ahrendt S.R."/>
            <person name="Lipzen A."/>
            <person name="Sullivan W."/>
            <person name="Andreopoulos W.B."/>
            <person name="Clum A."/>
            <person name="Lindquist E."/>
            <person name="Daum C."/>
            <person name="Ramamoorthy G.K."/>
            <person name="Gryganskyi A."/>
            <person name="Culley D."/>
            <person name="Magnuson J.K."/>
            <person name="James T.Y."/>
            <person name="O'Malley M.A."/>
            <person name="Stajich J.E."/>
            <person name="Spatafora J.W."/>
            <person name="Visel A."/>
            <person name="Grigoriev I.V."/>
        </authorList>
    </citation>
    <scope>NUCLEOTIDE SEQUENCE [LARGE SCALE GENOMIC DNA]</scope>
    <source>
        <strain evidence="5 6">NRRL 3301</strain>
    </source>
</reference>
<dbReference type="CDD" id="cd05233">
    <property type="entry name" value="SDR_c"/>
    <property type="match status" value="1"/>
</dbReference>
<evidence type="ECO:0000256" key="3">
    <source>
        <dbReference type="ARBA" id="ARBA00023002"/>
    </source>
</evidence>
<dbReference type="PROSITE" id="PS00061">
    <property type="entry name" value="ADH_SHORT"/>
    <property type="match status" value="1"/>
</dbReference>
<dbReference type="SUPFAM" id="SSF51735">
    <property type="entry name" value="NAD(P)-binding Rossmann-fold domains"/>
    <property type="match status" value="1"/>
</dbReference>
<keyword evidence="4" id="KW-0472">Membrane</keyword>
<dbReference type="STRING" id="101127.A0A1X2GTH2"/>
<dbReference type="InterPro" id="IPR051019">
    <property type="entry name" value="VLCFA-Steroid_DH"/>
</dbReference>
<comment type="caution">
    <text evidence="5">The sequence shown here is derived from an EMBL/GenBank/DDBJ whole genome shotgun (WGS) entry which is preliminary data.</text>
</comment>
<gene>
    <name evidence="5" type="ORF">DM01DRAFT_1365577</name>
</gene>
<dbReference type="PRINTS" id="PR00081">
    <property type="entry name" value="GDHRDH"/>
</dbReference>
<proteinExistence type="predicted"/>
<evidence type="ECO:0000256" key="2">
    <source>
        <dbReference type="ARBA" id="ARBA00022857"/>
    </source>
</evidence>
<dbReference type="PIRSF" id="PIRSF000126">
    <property type="entry name" value="11-beta-HSD1"/>
    <property type="match status" value="1"/>
</dbReference>
<dbReference type="InterPro" id="IPR020904">
    <property type="entry name" value="Sc_DH/Rdtase_CS"/>
</dbReference>
<name>A0A1X2GTH2_9FUNG</name>